<dbReference type="AlphaFoldDB" id="D4ZKT3"/>
<keyword evidence="7 8" id="KW-0472">Membrane</keyword>
<dbReference type="NCBIfam" id="NF028537">
    <property type="entry name" value="P_eth_NH2_trans"/>
    <property type="match status" value="1"/>
</dbReference>
<dbReference type="GO" id="GO:0009244">
    <property type="term" value="P:lipopolysaccharide core region biosynthetic process"/>
    <property type="evidence" value="ECO:0007669"/>
    <property type="project" value="TreeGrafter"/>
</dbReference>
<dbReference type="InterPro" id="IPR040423">
    <property type="entry name" value="PEA_transferase"/>
</dbReference>
<evidence type="ECO:0000256" key="8">
    <source>
        <dbReference type="SAM" id="Phobius"/>
    </source>
</evidence>
<sequence>MRVCVLSRFKNPTVIQFTLFISVFYVVVFNIPFFRIVQTGIAKQGEVDPLFIATLPVFLILAFSFLFSLFSFKYLLKPFFICLTLLSSSVFFAALQYGVVFDYGMIENAVQTNSAEASTYINLSSVVNFLFTGLLPSYAICKLNIRYKPVIKELLYKFAFMLLMLVGIGVIGFFYYQNYVSFGRNNDELKRFIIPTYVLGSIVNYTNTNYLQTPLEYKQIGLDAVNVTKDTNKKPNLVVMVLGETARAMNYEYYGYDKPTNTYTKPYGLTAFMNTTSCGTATAVSVPCMFSKMTRKDYDAREAKAQDGVMDVLQHGGIQLLWLDNDSGCKGVCNRVPHLIVKLDSYPKLCNGHNCLDQVLLNELDKALAELKDQDSLLVLHIMGSHGPTYYLRYPEEHRTFTPDCQRSDIQNCSNEALMNNYDNTILYTDYILAQVVEKLIDQQERFDTGMIYVSDHGESLGEKGMYLHGAPYAIAPDEQTHVPMLTWFSDDFASENSLDMTCLRKKARVGGFSHDNIFDSLLGIMNIKTQVYDKKMDMFSGCRLAN</sequence>
<keyword evidence="5 8" id="KW-0812">Transmembrane</keyword>
<dbReference type="GO" id="GO:0016776">
    <property type="term" value="F:phosphotransferase activity, phosphate group as acceptor"/>
    <property type="evidence" value="ECO:0007669"/>
    <property type="project" value="TreeGrafter"/>
</dbReference>
<feature type="transmembrane region" description="Helical" evidence="8">
    <location>
        <begin position="120"/>
        <end position="143"/>
    </location>
</feature>
<dbReference type="HOGENOM" id="CLU_018534_1_0_6"/>
<evidence type="ECO:0000256" key="6">
    <source>
        <dbReference type="ARBA" id="ARBA00022989"/>
    </source>
</evidence>
<keyword evidence="12" id="KW-1185">Reference proteome</keyword>
<dbReference type="Pfam" id="PF00884">
    <property type="entry name" value="Sulfatase"/>
    <property type="match status" value="1"/>
</dbReference>
<dbReference type="SUPFAM" id="SSF53649">
    <property type="entry name" value="Alkaline phosphatase-like"/>
    <property type="match status" value="1"/>
</dbReference>
<accession>D4ZKT3</accession>
<evidence type="ECO:0000256" key="1">
    <source>
        <dbReference type="ARBA" id="ARBA00004429"/>
    </source>
</evidence>
<gene>
    <name evidence="11" type="ordered locus">SVI_2311</name>
</gene>
<dbReference type="KEGG" id="svo:SVI_2311"/>
<evidence type="ECO:0000256" key="3">
    <source>
        <dbReference type="ARBA" id="ARBA00022519"/>
    </source>
</evidence>
<keyword evidence="4" id="KW-0808">Transferase</keyword>
<dbReference type="Proteomes" id="UP000002350">
    <property type="component" value="Chromosome"/>
</dbReference>
<proteinExistence type="predicted"/>
<evidence type="ECO:0000256" key="4">
    <source>
        <dbReference type="ARBA" id="ARBA00022679"/>
    </source>
</evidence>
<feature type="transmembrane region" description="Helical" evidence="8">
    <location>
        <begin position="155"/>
        <end position="176"/>
    </location>
</feature>
<evidence type="ECO:0000313" key="12">
    <source>
        <dbReference type="Proteomes" id="UP000002350"/>
    </source>
</evidence>
<dbReference type="EMBL" id="AP011177">
    <property type="protein sequence ID" value="BAJ02282.1"/>
    <property type="molecule type" value="Genomic_DNA"/>
</dbReference>
<dbReference type="STRING" id="637905.SVI_2311"/>
<protein>
    <submittedName>
        <fullName evidence="11">Membrane protein, putative</fullName>
    </submittedName>
</protein>
<dbReference type="GO" id="GO:0005886">
    <property type="term" value="C:plasma membrane"/>
    <property type="evidence" value="ECO:0007669"/>
    <property type="project" value="UniProtKB-SubCell"/>
</dbReference>
<evidence type="ECO:0000313" key="11">
    <source>
        <dbReference type="EMBL" id="BAJ02282.1"/>
    </source>
</evidence>
<dbReference type="InterPro" id="IPR017850">
    <property type="entry name" value="Alkaline_phosphatase_core_sf"/>
</dbReference>
<dbReference type="PANTHER" id="PTHR30443:SF0">
    <property type="entry name" value="PHOSPHOETHANOLAMINE TRANSFERASE EPTA"/>
    <property type="match status" value="1"/>
</dbReference>
<feature type="transmembrane region" description="Helical" evidence="8">
    <location>
        <begin position="12"/>
        <end position="31"/>
    </location>
</feature>
<evidence type="ECO:0000256" key="2">
    <source>
        <dbReference type="ARBA" id="ARBA00022475"/>
    </source>
</evidence>
<keyword evidence="2" id="KW-1003">Cell membrane</keyword>
<dbReference type="CDD" id="cd16017">
    <property type="entry name" value="LptA"/>
    <property type="match status" value="1"/>
</dbReference>
<dbReference type="InterPro" id="IPR000917">
    <property type="entry name" value="Sulfatase_N"/>
</dbReference>
<evidence type="ECO:0000256" key="5">
    <source>
        <dbReference type="ARBA" id="ARBA00022692"/>
    </source>
</evidence>
<dbReference type="InterPro" id="IPR012549">
    <property type="entry name" value="EptA-like_N"/>
</dbReference>
<reference evidence="12" key="1">
    <citation type="journal article" date="2010" name="Mol. Biosyst.">
        <title>Complete genome sequence and comparative analysis of Shewanella violacea, a psychrophilic and piezophilic bacterium from deep sea floor sediments.</title>
        <authorList>
            <person name="Aono E."/>
            <person name="Baba T."/>
            <person name="Ara T."/>
            <person name="Nishi T."/>
            <person name="Nakamichi T."/>
            <person name="Inamoto E."/>
            <person name="Toyonaga H."/>
            <person name="Hasegawa M."/>
            <person name="Takai Y."/>
            <person name="Okumura Y."/>
            <person name="Baba M."/>
            <person name="Tomita M."/>
            <person name="Kato C."/>
            <person name="Oshima T."/>
            <person name="Nakasone K."/>
            <person name="Mori H."/>
        </authorList>
    </citation>
    <scope>NUCLEOTIDE SEQUENCE [LARGE SCALE GENOMIC DNA]</scope>
    <source>
        <strain evidence="12">JCM 10179 / CIP 106290 / LMG 19151 / DSS12</strain>
    </source>
</reference>
<keyword evidence="6 8" id="KW-1133">Transmembrane helix</keyword>
<dbReference type="Gene3D" id="3.40.720.10">
    <property type="entry name" value="Alkaline Phosphatase, subunit A"/>
    <property type="match status" value="1"/>
</dbReference>
<comment type="subcellular location">
    <subcellularLocation>
        <location evidence="1">Cell inner membrane</location>
        <topology evidence="1">Multi-pass membrane protein</topology>
    </subcellularLocation>
</comment>
<dbReference type="InterPro" id="IPR058130">
    <property type="entry name" value="PEA_transf_C"/>
</dbReference>
<evidence type="ECO:0000259" key="10">
    <source>
        <dbReference type="Pfam" id="PF08019"/>
    </source>
</evidence>
<dbReference type="Pfam" id="PF08019">
    <property type="entry name" value="EptA_B_N"/>
    <property type="match status" value="1"/>
</dbReference>
<feature type="transmembrane region" description="Helical" evidence="8">
    <location>
        <begin position="79"/>
        <end position="100"/>
    </location>
</feature>
<feature type="domain" description="Sulfatase N-terminal" evidence="9">
    <location>
        <begin position="237"/>
        <end position="528"/>
    </location>
</feature>
<organism evidence="11 12">
    <name type="scientific">Shewanella violacea (strain JCM 10179 / CIP 106290 / LMG 19151 / DSS12)</name>
    <dbReference type="NCBI Taxonomy" id="637905"/>
    <lineage>
        <taxon>Bacteria</taxon>
        <taxon>Pseudomonadati</taxon>
        <taxon>Pseudomonadota</taxon>
        <taxon>Gammaproteobacteria</taxon>
        <taxon>Alteromonadales</taxon>
        <taxon>Shewanellaceae</taxon>
        <taxon>Shewanella</taxon>
    </lineage>
</organism>
<feature type="domain" description="Phosphoethanolamine transferase N-terminal" evidence="10">
    <location>
        <begin position="59"/>
        <end position="209"/>
    </location>
</feature>
<name>D4ZKT3_SHEVD</name>
<feature type="transmembrane region" description="Helical" evidence="8">
    <location>
        <begin position="51"/>
        <end position="72"/>
    </location>
</feature>
<evidence type="ECO:0000256" key="7">
    <source>
        <dbReference type="ARBA" id="ARBA00023136"/>
    </source>
</evidence>
<dbReference type="PANTHER" id="PTHR30443">
    <property type="entry name" value="INNER MEMBRANE PROTEIN"/>
    <property type="match status" value="1"/>
</dbReference>
<evidence type="ECO:0000259" key="9">
    <source>
        <dbReference type="Pfam" id="PF00884"/>
    </source>
</evidence>
<keyword evidence="3" id="KW-0997">Cell inner membrane</keyword>
<dbReference type="eggNOG" id="COG2194">
    <property type="taxonomic scope" value="Bacteria"/>
</dbReference>